<dbReference type="PROSITE" id="PS50222">
    <property type="entry name" value="EF_HAND_2"/>
    <property type="match status" value="3"/>
</dbReference>
<keyword evidence="1" id="KW-0106">Calcium</keyword>
<dbReference type="CDD" id="cd00051">
    <property type="entry name" value="EFh"/>
    <property type="match status" value="1"/>
</dbReference>
<dbReference type="SMART" id="SM00054">
    <property type="entry name" value="EFh"/>
    <property type="match status" value="4"/>
</dbReference>
<evidence type="ECO:0000313" key="5">
    <source>
        <dbReference type="Proteomes" id="UP001642464"/>
    </source>
</evidence>
<feature type="domain" description="EF-hand" evidence="3">
    <location>
        <begin position="1437"/>
        <end position="1472"/>
    </location>
</feature>
<dbReference type="InterPro" id="IPR002048">
    <property type="entry name" value="EF_hand_dom"/>
</dbReference>
<dbReference type="InterPro" id="IPR052394">
    <property type="entry name" value="LRR-containing"/>
</dbReference>
<dbReference type="SUPFAM" id="SSF52047">
    <property type="entry name" value="RNI-like"/>
    <property type="match status" value="1"/>
</dbReference>
<dbReference type="PANTHER" id="PTHR24114">
    <property type="entry name" value="LEUCINE RICH REPEAT FAMILY PROTEIN"/>
    <property type="match status" value="1"/>
</dbReference>
<feature type="region of interest" description="Disordered" evidence="2">
    <location>
        <begin position="60"/>
        <end position="91"/>
    </location>
</feature>
<evidence type="ECO:0000313" key="4">
    <source>
        <dbReference type="EMBL" id="CAK9014503.1"/>
    </source>
</evidence>
<accession>A0ABP0JJC2</accession>
<name>A0ABP0JJC2_9DINO</name>
<protein>
    <submittedName>
        <fullName evidence="4">Leucine-rich repeat-containing protein 74A (Leucine-rich repeat-containing protein 74)</fullName>
    </submittedName>
</protein>
<feature type="domain" description="EF-hand" evidence="3">
    <location>
        <begin position="1480"/>
        <end position="1515"/>
    </location>
</feature>
<evidence type="ECO:0000259" key="3">
    <source>
        <dbReference type="PROSITE" id="PS50222"/>
    </source>
</evidence>
<dbReference type="PANTHER" id="PTHR24114:SF2">
    <property type="entry name" value="F-BOX DOMAIN-CONTAINING PROTEIN-RELATED"/>
    <property type="match status" value="1"/>
</dbReference>
<dbReference type="EMBL" id="CAXAMM010007502">
    <property type="protein sequence ID" value="CAK9014503.1"/>
    <property type="molecule type" value="Genomic_DNA"/>
</dbReference>
<dbReference type="SUPFAM" id="SSF47473">
    <property type="entry name" value="EF-hand"/>
    <property type="match status" value="1"/>
</dbReference>
<dbReference type="InterPro" id="IPR032675">
    <property type="entry name" value="LRR_dom_sf"/>
</dbReference>
<comment type="caution">
    <text evidence="4">The sequence shown here is derived from an EMBL/GenBank/DDBJ whole genome shotgun (WGS) entry which is preliminary data.</text>
</comment>
<reference evidence="4 5" key="1">
    <citation type="submission" date="2024-02" db="EMBL/GenBank/DDBJ databases">
        <authorList>
            <person name="Chen Y."/>
            <person name="Shah S."/>
            <person name="Dougan E. K."/>
            <person name="Thang M."/>
            <person name="Chan C."/>
        </authorList>
    </citation>
    <scope>NUCLEOTIDE SEQUENCE [LARGE SCALE GENOMIC DNA]</scope>
</reference>
<dbReference type="InterPro" id="IPR011992">
    <property type="entry name" value="EF-hand-dom_pair"/>
</dbReference>
<feature type="region of interest" description="Disordered" evidence="2">
    <location>
        <begin position="1559"/>
        <end position="1589"/>
    </location>
</feature>
<gene>
    <name evidence="4" type="ORF">SCF082_LOCUS12358</name>
</gene>
<feature type="domain" description="EF-hand" evidence="3">
    <location>
        <begin position="1272"/>
        <end position="1307"/>
    </location>
</feature>
<keyword evidence="5" id="KW-1185">Reference proteome</keyword>
<dbReference type="SMART" id="SM00368">
    <property type="entry name" value="LRR_RI"/>
    <property type="match status" value="4"/>
</dbReference>
<proteinExistence type="predicted"/>
<dbReference type="Proteomes" id="UP001642464">
    <property type="component" value="Unassembled WGS sequence"/>
</dbReference>
<sequence>GGNATKIQPQHGFCGWLLAKMSGDTGEIIERSKSRKITRLSLKDNPLVLLPAVLDEGVTAETPRSQRFPAAETEAAEQKTVPHQPKKTRVPPLSYERFRRNKEREQQSAAVYDIKSARSGVLQSLRLGSPDDAASEMDFPFSNIFASTEASELQRPSSGHSISRPGTRQSARYREAQQKLLEAKEDLDLEEDNDETILSVAQREQLKQEYWQDYNEAGSAKKTLSEFEEWQRVLHGRTEASTTASDWEDGGLSRLSVEDTDWRISHLGFTRRSDQEEYISDYYQRCRRRHCIPLGPRGTKGNSQESRPSVDPVAVKPGVMHFGGWSLGSERLEMLCQAPGAVEHCRRCDLSKNRIEDRSVSVICDKILPRAEALNLSSNFIGQLGIRHFEASLRKITMSPLLELNLQGNRLGTPFGPSVEAADAYERDLCNFVDALSTRTPELRALSLAQNGLGRVNHDLGKALGSMITELKHLRVLDLHWNSFHGLGAYKLIEGIGENRLSGGATLSRVDLSWNRMGMACAKSHNPSKMLAEVLVSNDKLFHLDISYNAIGTEDCMLIANGLRYNNTLFGFHVAGNEAFVDELGFLMPLSDPCRLRLAGIDMKDDQEATGQDVKSAWSASEAASQVFGREVQHPSFPVAEGGGKTIRWDGKRRVSKPKVKPTKCPPRRTYPLQKQKSLYDAAPRPAVPWEDWQESEYSMPLAQAFQRSNLEEVTCRAERCWICDRYRPVKIMWTPAISSQLNEDEVGFVHAYVSSDDFLRPTCLKRIKSEKQAARFVGYRMVPKLKEALLIIFRVNGVIEAANDMPIRFLPCPAKVAPLSEDDLTVIKKNEGAEALANVQLPSLDKSNAETRWANELVLEDTPMPVIVTEDAVAEGKLEVYPRRVDKVAQVVEYEWDKSQSVFASWRVASESIFEKMLAMDLKFCRIQKFAPDQDERQLKKLMLPIYPKLVSIYRKMSCWSDKHQVFGVSLHNVQSLLQRGHVFDRHMQADHLPSMAYASHVIERRFAEEITVYSDNYLIRYQFMETLMRVAEAKYLRFNKTDSLGEAMKLLCNHFDSEMTPIFEEEQQFLDSLFTEEVDFVFKNNLNLLNAAYNIYAGITDVPDNHPYAPDQLRGKRKVTLPDFCELLDDCDLFDQRFLRSHTARVFAMGCMYNVDEVGSCNHMRLNFVEFLVALGAVVFRKESYSPEEFADLLEELLLDQLKPVVLDFRSRNGSKDEIEGLLTHKALRQICKSIFEMADEDGGQTLSSLEFGNALRDPRTKELFKGKEFPVSEILRAFGALDEDGSGELNFNEVLHGIGALLKVEQNEPRVRAFLRKELNNEDGKGQFTANVLLTFLNKGSTQRKFMRVGIEMSELTELVLDSLEIPRGTRNADRLREGLDTMFSSESSTAQREEAVRDFRGTITAMRQEHTLFSSSDFMERVLRLRKPTPIPRWKILFKQIFEQADLDRCGTLTKEEFTAALESPQTQARLESLGLDLDLVEEMFEVIDVDGSDDVTEAELLLGVELLLELQKESDDIVDVDDLRERLQQHGHRQLQVLQTHTEEEPAAFVTKIRAEEKMPSSPPAEKETEALRRHPHLQAKDSS</sequence>
<feature type="region of interest" description="Disordered" evidence="2">
    <location>
        <begin position="149"/>
        <end position="174"/>
    </location>
</feature>
<dbReference type="Gene3D" id="1.10.238.10">
    <property type="entry name" value="EF-hand"/>
    <property type="match status" value="2"/>
</dbReference>
<feature type="compositionally biased region" description="Polar residues" evidence="2">
    <location>
        <begin position="149"/>
        <end position="170"/>
    </location>
</feature>
<dbReference type="InterPro" id="IPR001611">
    <property type="entry name" value="Leu-rich_rpt"/>
</dbReference>
<dbReference type="InterPro" id="IPR018247">
    <property type="entry name" value="EF_Hand_1_Ca_BS"/>
</dbReference>
<evidence type="ECO:0000256" key="1">
    <source>
        <dbReference type="ARBA" id="ARBA00022837"/>
    </source>
</evidence>
<dbReference type="PROSITE" id="PS00018">
    <property type="entry name" value="EF_HAND_1"/>
    <property type="match status" value="3"/>
</dbReference>
<organism evidence="4 5">
    <name type="scientific">Durusdinium trenchii</name>
    <dbReference type="NCBI Taxonomy" id="1381693"/>
    <lineage>
        <taxon>Eukaryota</taxon>
        <taxon>Sar</taxon>
        <taxon>Alveolata</taxon>
        <taxon>Dinophyceae</taxon>
        <taxon>Suessiales</taxon>
        <taxon>Symbiodiniaceae</taxon>
        <taxon>Durusdinium</taxon>
    </lineage>
</organism>
<dbReference type="Pfam" id="PF13516">
    <property type="entry name" value="LRR_6"/>
    <property type="match status" value="1"/>
</dbReference>
<dbReference type="Gene3D" id="3.80.10.10">
    <property type="entry name" value="Ribonuclease Inhibitor"/>
    <property type="match status" value="3"/>
</dbReference>
<feature type="non-terminal residue" evidence="4">
    <location>
        <position position="1"/>
    </location>
</feature>
<evidence type="ECO:0000256" key="2">
    <source>
        <dbReference type="SAM" id="MobiDB-lite"/>
    </source>
</evidence>